<dbReference type="CDD" id="cd08834">
    <property type="entry name" value="ArfGap_ASAP"/>
    <property type="match status" value="1"/>
</dbReference>
<evidence type="ECO:0000313" key="18">
    <source>
        <dbReference type="EMBL" id="MED6270100.1"/>
    </source>
</evidence>
<evidence type="ECO:0000259" key="17">
    <source>
        <dbReference type="PROSITE" id="PS50115"/>
    </source>
</evidence>
<comment type="subcellular location">
    <subcellularLocation>
        <location evidence="2">Cytoplasm</location>
    </subcellularLocation>
    <subcellularLocation>
        <location evidence="1">Nucleus</location>
    </subcellularLocation>
</comment>
<dbReference type="InterPro" id="IPR027267">
    <property type="entry name" value="AH/BAR_dom_sf"/>
</dbReference>
<feature type="repeat" description="ANK" evidence="11">
    <location>
        <begin position="623"/>
        <end position="655"/>
    </location>
</feature>
<dbReference type="InterPro" id="IPR022712">
    <property type="entry name" value="Beta_Casp"/>
</dbReference>
<dbReference type="Gene3D" id="1.25.40.20">
    <property type="entry name" value="Ankyrin repeat-containing domain"/>
    <property type="match status" value="1"/>
</dbReference>
<feature type="compositionally biased region" description="Pro residues" evidence="14">
    <location>
        <begin position="885"/>
        <end position="894"/>
    </location>
</feature>
<dbReference type="PROSITE" id="PS50115">
    <property type="entry name" value="ARFGAP"/>
    <property type="match status" value="1"/>
</dbReference>
<gene>
    <name evidence="18" type="ORF">CHARACLAT_006525</name>
</gene>
<sequence length="1749" mass="196377">MRLNISSLPAVPEAPAARALLEDCYGELPLVAPRWLRGFGYLLVFQQRGAGPPIPTPLPQSYKNATFITPHVDNEEQYVQSMERFAANYMTDVEGELGAAFLKFAVFTKELAALFKNLLQNMNNIIMFPLDSLLKGDLKGVKGDLKKSFDKSWKDYETKLAKIEKEKREHAKQHGMIRTEFSGGEIAEDMEKERRIFQLQMCEYLLKVNEIKQKKGVDFLQNLIKYFHAQCNFFQDGLKTVENLKPAVEKIAADLTAIKQTQDGERKQLSQLRDNLKTSLQTDQKDDLQAKQSAGYNLHQLQGNKAHGTERSGVLYKRSEGLRKVWQKRKCFVKNGLLTIFHGTPNKPPAKLNLLTCQVKRNPDEKKSFDLFSHDRTYHFQAEDEAECQVWVSVLQNSKEEALNMAFKGDQNEGENNLVQELTKAIVAEVKGMSGNDSCCDCDAPSPTWLSTNLGVLICIECSGIHREMGVHYSRIQSLELDVLGTSELLLAKNVGNANFNDIMEANLEEQGVTKPDPKSDMQMRKDYITAKYTEKRFAQRLFADAESRLQALYAAVRNRDILSLIQVYAEGVDLMEAIPQPHEHEPGETVLHLAVRMVDRNSLHIVDFLAQNSGNLDKQTARGSTALHYCCLTDNSECLKLLLRGKASVSITNEAGETPLDITKRLRHSQCEELLTQAKTGKFNVHVHVEYEWRLQNEELDESEDELEDKPILKASPSRREERPISCIVSGSGSMQPNFSALARDAALIARDKQRPPIPSSMISNETYGTMLEVTLPPLGPTPPVPPRGPNRGVSKPTPVESVGRQRSSSDPYNPQNPEMNTSMYVLPAVPPPPPPPPPPSFKRTGRLETKNVSVKNTPLPPLPPPSAGRPPAPPGPSLTSPPHYKPQPPTPPLLSQQTSRPPAPQGPPSPKSVKQPPHRPPVRAASVNKPGFQSPESPAPPTPKPRTTFTKQKLQRVKAIYDCFADNPDELTFREGEVIVVEGEEDSEWWIGHIEGDPGRKGAFPVTFVHFTTEVEHSLLAKEVHLFMQFGESNSNSVNESKQRPSDSVFPRRFVEFIAVNMAAKRKADVTVPAEESDQLLIRPLGAGQEVGRSCIILEFKGRKIMLDCGIHPGLEGMDALPYIDLIDPAEIDLLLISHFHLDHCGALPWFLQKTSFKGRTFMTHATKAIYRWLLSDYVKVSNISADDMLYTETDLEDSMEKIETINFHEVKEVAGIKFWCYHAGHVLGAAMFMIEIAGVKLLYTGDFSRQEDRHLMAAEIPSVKPDILITESTYGTHIHEKREEREARFCNTVHDIVNREGRCLIPVFALGRAQELLLILDEYWQNHPELHDIPIYYASSLARKCMAVYQTYINAMNDKIRKAINVNNPFVFKHISNLKSMDHFDDIGPSVVMASPGMMQSGLSRELFESWCTDRRNGVIIAGYCVEGTLAKHIMTEPEEITTMSGQKLPLKMSVDYISFSAHTDYQQTSEFIRALKPPHVILVHGEQNEMARLKAALIREYEDNDEVHIEVHNPRNTEAVTLTFRGEKLAKVMGALADKKCAQGQRVSGILVKRHFNYHIMTPSDLSNYTDLSVGNVTQTQAIPFTGPISLLVSQLKNLAGDVQQVEKAEKITVKIFESITLVHEAGMVLLEWVANPLNDMYADAVTTVVLEVQSNPNAQKFLDSRKEIFDMEVFVERLELMLHDMFGEDCVDFKDSRNLCVTVDGATATVDPETRVVTCLDDEPLREMIEVAVHRLFEALTPAF</sequence>
<dbReference type="Pfam" id="PF10996">
    <property type="entry name" value="Beta-Casp"/>
    <property type="match status" value="1"/>
</dbReference>
<keyword evidence="19" id="KW-1185">Reference proteome</keyword>
<dbReference type="InterPro" id="IPR001279">
    <property type="entry name" value="Metallo-B-lactamas"/>
</dbReference>
<dbReference type="Gene3D" id="3.60.15.10">
    <property type="entry name" value="Ribonuclease Z/Hydroxyacylglutathione hydrolase-like"/>
    <property type="match status" value="1"/>
</dbReference>
<dbReference type="InterPro" id="IPR002110">
    <property type="entry name" value="Ankyrin_rpt"/>
</dbReference>
<keyword evidence="5" id="KW-0507">mRNA processing</keyword>
<dbReference type="CDD" id="cd16292">
    <property type="entry name" value="CPSF3-like_MBL-fold"/>
    <property type="match status" value="1"/>
</dbReference>
<dbReference type="Pfam" id="PF16746">
    <property type="entry name" value="BAR_3"/>
    <property type="match status" value="1"/>
</dbReference>
<dbReference type="PRINTS" id="PR00405">
    <property type="entry name" value="REVINTRACTNG"/>
</dbReference>
<keyword evidence="6" id="KW-0479">Metal-binding</keyword>
<feature type="compositionally biased region" description="Pro residues" evidence="14">
    <location>
        <begin position="860"/>
        <end position="878"/>
    </location>
</feature>
<proteinExistence type="predicted"/>
<evidence type="ECO:0000256" key="5">
    <source>
        <dbReference type="ARBA" id="ARBA00022664"/>
    </source>
</evidence>
<dbReference type="Gene3D" id="1.25.40.950">
    <property type="match status" value="1"/>
</dbReference>
<keyword evidence="7" id="KW-0677">Repeat</keyword>
<dbReference type="PANTHER" id="PTHR45854">
    <property type="entry name" value="ASAP FAMILY MEMBER"/>
    <property type="match status" value="1"/>
</dbReference>
<evidence type="ECO:0000256" key="12">
    <source>
        <dbReference type="PROSITE-ProRule" id="PRU00192"/>
    </source>
</evidence>
<dbReference type="Gene3D" id="1.20.1270.60">
    <property type="entry name" value="Arfaptin homology (AH) domain/BAR domain"/>
    <property type="match status" value="1"/>
</dbReference>
<organism evidence="18 19">
    <name type="scientific">Characodon lateralis</name>
    <dbReference type="NCBI Taxonomy" id="208331"/>
    <lineage>
        <taxon>Eukaryota</taxon>
        <taxon>Metazoa</taxon>
        <taxon>Chordata</taxon>
        <taxon>Craniata</taxon>
        <taxon>Vertebrata</taxon>
        <taxon>Euteleostomi</taxon>
        <taxon>Actinopterygii</taxon>
        <taxon>Neopterygii</taxon>
        <taxon>Teleostei</taxon>
        <taxon>Neoteleostei</taxon>
        <taxon>Acanthomorphata</taxon>
        <taxon>Ovalentaria</taxon>
        <taxon>Atherinomorphae</taxon>
        <taxon>Cyprinodontiformes</taxon>
        <taxon>Goodeidae</taxon>
        <taxon>Characodon</taxon>
    </lineage>
</organism>
<dbReference type="PROSITE" id="PS50003">
    <property type="entry name" value="PH_DOMAIN"/>
    <property type="match status" value="1"/>
</dbReference>
<dbReference type="Pfam" id="PF07521">
    <property type="entry name" value="RMMBL"/>
    <property type="match status" value="1"/>
</dbReference>
<dbReference type="InterPro" id="IPR001452">
    <property type="entry name" value="SH3_domain"/>
</dbReference>
<evidence type="ECO:0000256" key="13">
    <source>
        <dbReference type="PROSITE-ProRule" id="PRU00288"/>
    </source>
</evidence>
<dbReference type="Proteomes" id="UP001352852">
    <property type="component" value="Unassembled WGS sequence"/>
</dbReference>
<feature type="compositionally biased region" description="Acidic residues" evidence="14">
    <location>
        <begin position="700"/>
        <end position="709"/>
    </location>
</feature>
<feature type="region of interest" description="Disordered" evidence="14">
    <location>
        <begin position="700"/>
        <end position="722"/>
    </location>
</feature>
<evidence type="ECO:0000313" key="19">
    <source>
        <dbReference type="Proteomes" id="UP001352852"/>
    </source>
</evidence>
<dbReference type="CDD" id="cd13251">
    <property type="entry name" value="PH_ASAP"/>
    <property type="match status" value="1"/>
</dbReference>
<dbReference type="Gene3D" id="3.40.50.10890">
    <property type="match status" value="1"/>
</dbReference>
<evidence type="ECO:0000256" key="11">
    <source>
        <dbReference type="PROSITE-ProRule" id="PRU00023"/>
    </source>
</evidence>
<dbReference type="InterPro" id="IPR001849">
    <property type="entry name" value="PH_domain"/>
</dbReference>
<dbReference type="InterPro" id="IPR043593">
    <property type="entry name" value="ASAP"/>
</dbReference>
<keyword evidence="4" id="KW-0963">Cytoplasm</keyword>
<feature type="domain" description="PH" evidence="16">
    <location>
        <begin position="308"/>
        <end position="400"/>
    </location>
</feature>
<evidence type="ECO:0000256" key="14">
    <source>
        <dbReference type="SAM" id="MobiDB-lite"/>
    </source>
</evidence>
<dbReference type="SMART" id="SM00105">
    <property type="entry name" value="ArfGap"/>
    <property type="match status" value="1"/>
</dbReference>
<evidence type="ECO:0000256" key="2">
    <source>
        <dbReference type="ARBA" id="ARBA00004496"/>
    </source>
</evidence>
<name>A0ABU7D7Q3_9TELE</name>
<dbReference type="InterPro" id="IPR021718">
    <property type="entry name" value="CPSF73-100_C"/>
</dbReference>
<dbReference type="Gene3D" id="2.30.29.30">
    <property type="entry name" value="Pleckstrin-homology domain (PH domain)/Phosphotyrosine-binding domain (PTB)"/>
    <property type="match status" value="1"/>
</dbReference>
<evidence type="ECO:0000256" key="8">
    <source>
        <dbReference type="ARBA" id="ARBA00022833"/>
    </source>
</evidence>
<dbReference type="Pfam" id="PF11718">
    <property type="entry name" value="CPSF73-100_C"/>
    <property type="match status" value="1"/>
</dbReference>
<dbReference type="SMART" id="SM00326">
    <property type="entry name" value="SH3"/>
    <property type="match status" value="1"/>
</dbReference>
<keyword evidence="3 12" id="KW-0728">SH3 domain</keyword>
<dbReference type="SMART" id="SM01098">
    <property type="entry name" value="CPSF73-100_C"/>
    <property type="match status" value="1"/>
</dbReference>
<dbReference type="SMART" id="SM00849">
    <property type="entry name" value="Lactamase_B"/>
    <property type="match status" value="1"/>
</dbReference>
<dbReference type="InterPro" id="IPR036028">
    <property type="entry name" value="SH3-like_dom_sf"/>
</dbReference>
<evidence type="ECO:0000256" key="4">
    <source>
        <dbReference type="ARBA" id="ARBA00022490"/>
    </source>
</evidence>
<dbReference type="SMART" id="SM01027">
    <property type="entry name" value="Beta-Casp"/>
    <property type="match status" value="1"/>
</dbReference>
<dbReference type="PROSITE" id="PS50297">
    <property type="entry name" value="ANK_REP_REGION"/>
    <property type="match status" value="1"/>
</dbReference>
<accession>A0ABU7D7Q3</accession>
<dbReference type="SUPFAM" id="SSF103657">
    <property type="entry name" value="BAR/IMD domain-like"/>
    <property type="match status" value="1"/>
</dbReference>
<dbReference type="SUPFAM" id="SSF50729">
    <property type="entry name" value="PH domain-like"/>
    <property type="match status" value="1"/>
</dbReference>
<evidence type="ECO:0000256" key="9">
    <source>
        <dbReference type="ARBA" id="ARBA00023043"/>
    </source>
</evidence>
<feature type="region of interest" description="Disordered" evidence="14">
    <location>
        <begin position="774"/>
        <end position="950"/>
    </location>
</feature>
<dbReference type="InterPro" id="IPR036770">
    <property type="entry name" value="Ankyrin_rpt-contain_sf"/>
</dbReference>
<evidence type="ECO:0000259" key="15">
    <source>
        <dbReference type="PROSITE" id="PS50002"/>
    </source>
</evidence>
<dbReference type="InterPro" id="IPR004148">
    <property type="entry name" value="BAR_dom"/>
</dbReference>
<feature type="compositionally biased region" description="Pro residues" evidence="14">
    <location>
        <begin position="830"/>
        <end position="842"/>
    </location>
</feature>
<dbReference type="Pfam" id="PF00169">
    <property type="entry name" value="PH"/>
    <property type="match status" value="1"/>
</dbReference>
<dbReference type="InterPro" id="IPR037278">
    <property type="entry name" value="ARFGAP/RecO"/>
</dbReference>
<dbReference type="SUPFAM" id="SSF56281">
    <property type="entry name" value="Metallo-hydrolase/oxidoreductase"/>
    <property type="match status" value="1"/>
</dbReference>
<evidence type="ECO:0000256" key="6">
    <source>
        <dbReference type="ARBA" id="ARBA00022723"/>
    </source>
</evidence>
<evidence type="ECO:0000256" key="3">
    <source>
        <dbReference type="ARBA" id="ARBA00022443"/>
    </source>
</evidence>
<dbReference type="InterPro" id="IPR036866">
    <property type="entry name" value="RibonucZ/Hydroxyglut_hydro"/>
</dbReference>
<keyword evidence="8" id="KW-0862">Zinc</keyword>
<dbReference type="InterPro" id="IPR011108">
    <property type="entry name" value="RMMBL"/>
</dbReference>
<dbReference type="Pfam" id="PF01412">
    <property type="entry name" value="ArfGap"/>
    <property type="match status" value="1"/>
</dbReference>
<dbReference type="Gene3D" id="2.30.30.40">
    <property type="entry name" value="SH3 Domains"/>
    <property type="match status" value="1"/>
</dbReference>
<dbReference type="SMART" id="SM00233">
    <property type="entry name" value="PH"/>
    <property type="match status" value="1"/>
</dbReference>
<dbReference type="PROSITE" id="PS50088">
    <property type="entry name" value="ANK_REPEAT"/>
    <property type="match status" value="1"/>
</dbReference>
<protein>
    <submittedName>
        <fullName evidence="18">Uncharacterized protein</fullName>
    </submittedName>
</protein>
<dbReference type="PROSITE" id="PS50002">
    <property type="entry name" value="SH3"/>
    <property type="match status" value="1"/>
</dbReference>
<dbReference type="SUPFAM" id="SSF48403">
    <property type="entry name" value="Ankyrin repeat"/>
    <property type="match status" value="1"/>
</dbReference>
<reference evidence="18 19" key="1">
    <citation type="submission" date="2021-06" db="EMBL/GenBank/DDBJ databases">
        <authorList>
            <person name="Palmer J.M."/>
        </authorList>
    </citation>
    <scope>NUCLEOTIDE SEQUENCE [LARGE SCALE GENOMIC DNA]</scope>
    <source>
        <strain evidence="18 19">CL_MEX2019</strain>
        <tissue evidence="18">Muscle</tissue>
    </source>
</reference>
<evidence type="ECO:0000256" key="7">
    <source>
        <dbReference type="ARBA" id="ARBA00022737"/>
    </source>
</evidence>
<keyword evidence="13" id="KW-0863">Zinc-finger</keyword>
<keyword evidence="10" id="KW-0539">Nucleus</keyword>
<dbReference type="SUPFAM" id="SSF50044">
    <property type="entry name" value="SH3-domain"/>
    <property type="match status" value="1"/>
</dbReference>
<evidence type="ECO:0000256" key="10">
    <source>
        <dbReference type="ARBA" id="ARBA00023242"/>
    </source>
</evidence>
<feature type="domain" description="SH3" evidence="15">
    <location>
        <begin position="954"/>
        <end position="1016"/>
    </location>
</feature>
<dbReference type="EMBL" id="JAHUTJ010016732">
    <property type="protein sequence ID" value="MED6270100.1"/>
    <property type="molecule type" value="Genomic_DNA"/>
</dbReference>
<dbReference type="SUPFAM" id="SSF57863">
    <property type="entry name" value="ArfGap/RecO-like zinc finger"/>
    <property type="match status" value="1"/>
</dbReference>
<dbReference type="SMART" id="SM00248">
    <property type="entry name" value="ANK"/>
    <property type="match status" value="2"/>
</dbReference>
<keyword evidence="9 11" id="KW-0040">ANK repeat</keyword>
<dbReference type="InterPro" id="IPR001164">
    <property type="entry name" value="ArfGAP_dom"/>
</dbReference>
<feature type="compositionally biased region" description="Pro residues" evidence="14">
    <location>
        <begin position="779"/>
        <end position="790"/>
    </location>
</feature>
<comment type="caution">
    <text evidence="18">The sequence shown here is derived from an EMBL/GenBank/DDBJ whole genome shotgun (WGS) entry which is preliminary data.</text>
</comment>
<evidence type="ECO:0000256" key="1">
    <source>
        <dbReference type="ARBA" id="ARBA00004123"/>
    </source>
</evidence>
<dbReference type="Pfam" id="PF00753">
    <property type="entry name" value="Lactamase_B"/>
    <property type="match status" value="1"/>
</dbReference>
<feature type="compositionally biased region" description="Pro residues" evidence="14">
    <location>
        <begin position="903"/>
        <end position="912"/>
    </location>
</feature>
<feature type="compositionally biased region" description="Polar residues" evidence="14">
    <location>
        <begin position="806"/>
        <end position="825"/>
    </location>
</feature>
<dbReference type="PANTHER" id="PTHR45854:SF4">
    <property type="entry name" value="ARF-GAP WITH SH3 DOMAIN, ANK REPEAT AND PH DOMAIN-CONTAINING PROTEIN 2"/>
    <property type="match status" value="1"/>
</dbReference>
<feature type="domain" description="Arf-GAP" evidence="17">
    <location>
        <begin position="424"/>
        <end position="546"/>
    </location>
</feature>
<evidence type="ECO:0000259" key="16">
    <source>
        <dbReference type="PROSITE" id="PS50003"/>
    </source>
</evidence>
<dbReference type="InterPro" id="IPR038508">
    <property type="entry name" value="ArfGAP_dom_sf"/>
</dbReference>
<dbReference type="Pfam" id="PF14604">
    <property type="entry name" value="SH3_9"/>
    <property type="match status" value="1"/>
</dbReference>
<dbReference type="InterPro" id="IPR037844">
    <property type="entry name" value="PH_ASAP"/>
</dbReference>
<dbReference type="InterPro" id="IPR011993">
    <property type="entry name" value="PH-like_dom_sf"/>
</dbReference>
<dbReference type="Gene3D" id="1.10.220.150">
    <property type="entry name" value="Arf GTPase activating protein"/>
    <property type="match status" value="1"/>
</dbReference>
<dbReference type="Pfam" id="PF12796">
    <property type="entry name" value="Ank_2"/>
    <property type="match status" value="1"/>
</dbReference>